<dbReference type="InterPro" id="IPR002772">
    <property type="entry name" value="Glyco_hydro_3_C"/>
</dbReference>
<dbReference type="PANTHER" id="PTHR42721:SF3">
    <property type="entry name" value="BETA-D-XYLOSIDASE 5-RELATED"/>
    <property type="match status" value="1"/>
</dbReference>
<keyword evidence="2" id="KW-0732">Signal</keyword>
<dbReference type="InterPro" id="IPR044993">
    <property type="entry name" value="BXL"/>
</dbReference>
<dbReference type="GO" id="GO:0045493">
    <property type="term" value="P:xylan catabolic process"/>
    <property type="evidence" value="ECO:0007669"/>
    <property type="project" value="InterPro"/>
</dbReference>
<dbReference type="Pfam" id="PF00933">
    <property type="entry name" value="Glyco_hydro_3"/>
    <property type="match status" value="1"/>
</dbReference>
<evidence type="ECO:0000256" key="1">
    <source>
        <dbReference type="ARBA" id="ARBA00005336"/>
    </source>
</evidence>
<keyword evidence="3 6" id="KW-0378">Hydrolase</keyword>
<dbReference type="Gene3D" id="3.40.50.1700">
    <property type="entry name" value="Glycoside hydrolase family 3 C-terminal domain"/>
    <property type="match status" value="1"/>
</dbReference>
<dbReference type="SUPFAM" id="SSF52279">
    <property type="entry name" value="Beta-D-glucan exohydrolase, C-terminal domain"/>
    <property type="match status" value="1"/>
</dbReference>
<comment type="similarity">
    <text evidence="1">Belongs to the glycosyl hydrolase 3 family.</text>
</comment>
<reference evidence="6" key="2">
    <citation type="journal article" date="2013" name="Biotechnol. Biofuels">
        <title>Mining for hemicellulases in the fungus-growing termite Pseudacanthotermes militaris using functional metagenomics.</title>
        <authorList>
            <person name="Bastien G."/>
            <person name="Arnal G."/>
            <person name="Bozonnet S."/>
            <person name="Laguerre S."/>
            <person name="Ferreira F."/>
            <person name="Faure R."/>
            <person name="Henrissat B."/>
            <person name="Lefevre F."/>
            <person name="Robe P."/>
            <person name="Bouchez O."/>
            <person name="Noirot C."/>
            <person name="Dumon C."/>
            <person name="O'Donohue M."/>
        </authorList>
    </citation>
    <scope>NUCLEOTIDE SEQUENCE</scope>
</reference>
<dbReference type="Pfam" id="PF14310">
    <property type="entry name" value="Fn3-like"/>
    <property type="match status" value="1"/>
</dbReference>
<dbReference type="InterPro" id="IPR013783">
    <property type="entry name" value="Ig-like_fold"/>
</dbReference>
<dbReference type="Gene3D" id="2.60.40.10">
    <property type="entry name" value="Immunoglobulins"/>
    <property type="match status" value="1"/>
</dbReference>
<evidence type="ECO:0000313" key="6">
    <source>
        <dbReference type="EMBL" id="CCO21467.1"/>
    </source>
</evidence>
<accession>S0DE93</accession>
<evidence type="ECO:0000256" key="3">
    <source>
        <dbReference type="ARBA" id="ARBA00022801"/>
    </source>
</evidence>
<reference evidence="6" key="1">
    <citation type="submission" date="2012-10" db="EMBL/GenBank/DDBJ databases">
        <authorList>
            <person name="Sandrine L."/>
        </authorList>
    </citation>
    <scope>NUCLEOTIDE SEQUENCE</scope>
</reference>
<proteinExistence type="inferred from homology"/>
<dbReference type="PANTHER" id="PTHR42721">
    <property type="entry name" value="SUGAR HYDROLASE-RELATED"/>
    <property type="match status" value="1"/>
</dbReference>
<dbReference type="AlphaFoldDB" id="S0DE93"/>
<dbReference type="GO" id="GO:0046556">
    <property type="term" value="F:alpha-L-arabinofuranosidase activity"/>
    <property type="evidence" value="ECO:0007669"/>
    <property type="project" value="TreeGrafter"/>
</dbReference>
<dbReference type="Pfam" id="PF01915">
    <property type="entry name" value="Glyco_hydro_3_C"/>
    <property type="match status" value="1"/>
</dbReference>
<dbReference type="GO" id="GO:0009044">
    <property type="term" value="F:xylan 1,4-beta-xylosidase activity"/>
    <property type="evidence" value="ECO:0007669"/>
    <property type="project" value="InterPro"/>
</dbReference>
<dbReference type="InterPro" id="IPR036962">
    <property type="entry name" value="Glyco_hydro_3_N_sf"/>
</dbReference>
<name>S0DE93_9ZZZZ</name>
<dbReference type="InterPro" id="IPR001764">
    <property type="entry name" value="Glyco_hydro_3_N"/>
</dbReference>
<dbReference type="SUPFAM" id="SSF51445">
    <property type="entry name" value="(Trans)glycosidases"/>
    <property type="match status" value="1"/>
</dbReference>
<dbReference type="InterPro" id="IPR026891">
    <property type="entry name" value="Fn3-like"/>
</dbReference>
<organism evidence="6">
    <name type="scientific">termite gut metagenome</name>
    <dbReference type="NCBI Taxonomy" id="433724"/>
    <lineage>
        <taxon>unclassified sequences</taxon>
        <taxon>metagenomes</taxon>
        <taxon>organismal metagenomes</taxon>
    </lineage>
</organism>
<evidence type="ECO:0000259" key="4">
    <source>
        <dbReference type="SMART" id="SM01217"/>
    </source>
</evidence>
<gene>
    <name evidence="5" type="ORF">BN138_65</name>
    <name evidence="6" type="ORF">BN138_655</name>
</gene>
<dbReference type="SMART" id="SM01217">
    <property type="entry name" value="Fn3_like"/>
    <property type="match status" value="1"/>
</dbReference>
<evidence type="ECO:0000313" key="5">
    <source>
        <dbReference type="EMBL" id="CCO20877.1"/>
    </source>
</evidence>
<dbReference type="InterPro" id="IPR036881">
    <property type="entry name" value="Glyco_hydro_3_C_sf"/>
</dbReference>
<evidence type="ECO:0000256" key="2">
    <source>
        <dbReference type="ARBA" id="ARBA00022729"/>
    </source>
</evidence>
<dbReference type="EMBL" id="HF548304">
    <property type="protein sequence ID" value="CCO21467.1"/>
    <property type="molecule type" value="Genomic_DNA"/>
</dbReference>
<dbReference type="PRINTS" id="PR00133">
    <property type="entry name" value="GLHYDRLASE3"/>
</dbReference>
<dbReference type="EMBL" id="HF548271">
    <property type="protein sequence ID" value="CCO20877.1"/>
    <property type="molecule type" value="Genomic_DNA"/>
</dbReference>
<sequence length="696" mass="75823">MVDIKAEARKLVAQMTLDEKVSQMVHGAAEVARLDIPSYNWWNEALHGVARAGVATMFPQAIGLAATFDTGLLGDVADVISTEGRAKYHAFQQEGDHDIYKGLTFWSPNINIFRDPRWGRGHETYGEDPYLTSRLGVAFIRGLQGSDRDALKTAACAKHFAVHSGPEGERHSFNAECDDYDLWNTYLAAFEAAVVEAEVEAVMGAYNRTLGEPCCGSRLLLHDILREKWGFDGHVTSDCWAIKDFHEFHKVTGSPVESVALAVKNGCDVNCGNMFVYARDAVKDGLLTEEQISTAVERLFITRMRLGLLGAPENKSYTSIPYEVVDSAEHRKLNLEATRRSLVLLKNDGALPLDAAKIKTIGVIGPNADHRLALEGNYQGTASEHITPLGGIKAIATEAGMRVLYAEGCHMFEDRMERLSQPDDRLAEARTVAKHSDAVVLCLGLDSLIEGEEGDAGNARASGDKPDLNLPGLQQHLLESVTEAAAGKPVILVLISGSALAVTWADEHVNGIVQAFYPGAVGGQAIAELIFGKYSPSGKLPVTFYKDTADLPDFKDYNMAGRTYRYFKGEPLYPFGFGLSYAKFALEGLTANAESCRVTVKNTGKMPAREVVQAYVESPGQKELRSLCGLAPVLLQPGESREVEIKLDAHAFERYDAKGDRARISGSHTLHVGFTQPDARSVKLHGTQPLSAKVEV</sequence>
<protein>
    <submittedName>
        <fullName evidence="6">Glycoside hydrolase family 3 protein</fullName>
    </submittedName>
</protein>
<feature type="domain" description="Fibronectin type III-like" evidence="4">
    <location>
        <begin position="610"/>
        <end position="676"/>
    </location>
</feature>
<dbReference type="InterPro" id="IPR017853">
    <property type="entry name" value="GH"/>
</dbReference>
<dbReference type="Gene3D" id="3.20.20.300">
    <property type="entry name" value="Glycoside hydrolase, family 3, N-terminal domain"/>
    <property type="match status" value="1"/>
</dbReference>
<dbReference type="GO" id="GO:0031222">
    <property type="term" value="P:arabinan catabolic process"/>
    <property type="evidence" value="ECO:0007669"/>
    <property type="project" value="TreeGrafter"/>
</dbReference>